<evidence type="ECO:0000313" key="4">
    <source>
        <dbReference type="Proteomes" id="UP000191285"/>
    </source>
</evidence>
<dbReference type="Gene3D" id="3.30.920.50">
    <property type="entry name" value="Beta-1,3-glucanase, C-terminal domain"/>
    <property type="match status" value="1"/>
</dbReference>
<dbReference type="Proteomes" id="UP000191285">
    <property type="component" value="Unassembled WGS sequence"/>
</dbReference>
<protein>
    <recommendedName>
        <fullName evidence="2">GH64 domain-containing protein</fullName>
    </recommendedName>
</protein>
<reference evidence="4" key="1">
    <citation type="journal article" date="2017" name="Nat. Microbiol.">
        <title>Global analysis of biosynthetic gene clusters reveals vast potential of secondary metabolite production in Penicillium species.</title>
        <authorList>
            <person name="Nielsen J.C."/>
            <person name="Grijseels S."/>
            <person name="Prigent S."/>
            <person name="Ji B."/>
            <person name="Dainat J."/>
            <person name="Nielsen K.F."/>
            <person name="Frisvad J.C."/>
            <person name="Workman M."/>
            <person name="Nielsen J."/>
        </authorList>
    </citation>
    <scope>NUCLEOTIDE SEQUENCE [LARGE SCALE GENOMIC DNA]</scope>
    <source>
        <strain evidence="4">IBT 24891</strain>
    </source>
</reference>
<accession>A0A1V6T9F0</accession>
<feature type="domain" description="GH64" evidence="2">
    <location>
        <begin position="1"/>
        <end position="371"/>
    </location>
</feature>
<dbReference type="InterPro" id="IPR037176">
    <property type="entry name" value="Osmotin/thaumatin-like_sf"/>
</dbReference>
<comment type="caution">
    <text evidence="3">The sequence shown here is derived from an EMBL/GenBank/DDBJ whole genome shotgun (WGS) entry which is preliminary data.</text>
</comment>
<dbReference type="CDD" id="cd09220">
    <property type="entry name" value="GH64-GluB-like"/>
    <property type="match status" value="1"/>
</dbReference>
<feature type="compositionally biased region" description="Polar residues" evidence="1">
    <location>
        <begin position="377"/>
        <end position="388"/>
    </location>
</feature>
<name>A0A1V6T9F0_9EURO</name>
<dbReference type="InterPro" id="IPR032477">
    <property type="entry name" value="Glyco_hydro_64"/>
</dbReference>
<keyword evidence="4" id="KW-1185">Reference proteome</keyword>
<proteinExistence type="predicted"/>
<dbReference type="AlphaFoldDB" id="A0A1V6T9F0"/>
<evidence type="ECO:0000313" key="3">
    <source>
        <dbReference type="EMBL" id="OQE22509.1"/>
    </source>
</evidence>
<feature type="region of interest" description="Disordered" evidence="1">
    <location>
        <begin position="377"/>
        <end position="424"/>
    </location>
</feature>
<evidence type="ECO:0000259" key="2">
    <source>
        <dbReference type="PROSITE" id="PS52006"/>
    </source>
</evidence>
<dbReference type="InterPro" id="IPR042517">
    <property type="entry name" value="Glyco_hydro_64_N_2"/>
</dbReference>
<sequence>MATLNFALVNSTGSSSVYAYITGQALDNNNALFLLQADGRTAYYPTSPSSTLTALSQDCAIPLGAPGSTRTVTIPHIAGGRIWFVRDGRLTFFVNPGPALVEPSSSNPSDPNYNLYWDFCEFTWNSAQLYVNITDVDFVSLPIGIALTNTSGVTKSVQGLPSNGLEAVCSGLQAQNARDNAGWDKLIISRNGSNIRAVSPNNGITLNNSLFKSYYDAYVSQVWSKYSSTTLTVNTQAAAGNVTATVSNGRLNFSTGNISYDKPSTADIFSNSSGAFAVSGNPTKDAITARLAAAFNRSTLLTNNVQPNGENVSNYYNNAVTNHYARICHATTINSRGYAFPYDDVGPDGGVDQSGSVFDSNPRLLTVTVGGGSTVASNQSDIAWSNNAPPIPESTRPNNAPPIPERPNFNNAPPVPKKPGHLNGLKKVWHKFSGNN</sequence>
<dbReference type="EMBL" id="MLKD01000010">
    <property type="protein sequence ID" value="OQE22509.1"/>
    <property type="molecule type" value="Genomic_DNA"/>
</dbReference>
<dbReference type="PROSITE" id="PS52006">
    <property type="entry name" value="GH64"/>
    <property type="match status" value="1"/>
</dbReference>
<dbReference type="PANTHER" id="PTHR38165">
    <property type="match status" value="1"/>
</dbReference>
<dbReference type="InterPro" id="IPR037398">
    <property type="entry name" value="Glyco_hydro_64_fam"/>
</dbReference>
<dbReference type="STRING" id="303698.A0A1V6T9F0"/>
<dbReference type="Pfam" id="PF16483">
    <property type="entry name" value="Glyco_hydro_64"/>
    <property type="match status" value="1"/>
</dbReference>
<dbReference type="PANTHER" id="PTHR38165:SF1">
    <property type="entry name" value="GLUCANASE B"/>
    <property type="match status" value="1"/>
</dbReference>
<dbReference type="Gene3D" id="2.60.110.10">
    <property type="entry name" value="Thaumatin"/>
    <property type="match status" value="1"/>
</dbReference>
<gene>
    <name evidence="3" type="ORF">PENSTE_c010G00545</name>
</gene>
<dbReference type="OrthoDB" id="5290283at2759"/>
<organism evidence="3 4">
    <name type="scientific">Penicillium steckii</name>
    <dbReference type="NCBI Taxonomy" id="303698"/>
    <lineage>
        <taxon>Eukaryota</taxon>
        <taxon>Fungi</taxon>
        <taxon>Dikarya</taxon>
        <taxon>Ascomycota</taxon>
        <taxon>Pezizomycotina</taxon>
        <taxon>Eurotiomycetes</taxon>
        <taxon>Eurotiomycetidae</taxon>
        <taxon>Eurotiales</taxon>
        <taxon>Aspergillaceae</taxon>
        <taxon>Penicillium</taxon>
    </lineage>
</organism>
<evidence type="ECO:0000256" key="1">
    <source>
        <dbReference type="SAM" id="MobiDB-lite"/>
    </source>
</evidence>